<dbReference type="InterPro" id="IPR021634">
    <property type="entry name" value="DUF3240"/>
</dbReference>
<dbReference type="eggNOG" id="ENOG5033HXW">
    <property type="taxonomic scope" value="Bacteria"/>
</dbReference>
<dbReference type="Proteomes" id="UP000002033">
    <property type="component" value="Chromosome"/>
</dbReference>
<dbReference type="AlphaFoldDB" id="D8JUJ0"/>
<dbReference type="KEGG" id="hdn:Hden_2824"/>
<dbReference type="Gene3D" id="3.30.70.120">
    <property type="match status" value="1"/>
</dbReference>
<dbReference type="EMBL" id="CP002083">
    <property type="protein sequence ID" value="ADJ24620.1"/>
    <property type="molecule type" value="Genomic_DNA"/>
</dbReference>
<accession>D8JUJ0</accession>
<reference evidence="2" key="1">
    <citation type="journal article" date="2011" name="J. Bacteriol.">
        <title>Genome sequences of eight morphologically diverse alphaproteobacteria.</title>
        <authorList>
            <consortium name="US DOE Joint Genome Institute"/>
            <person name="Brown P.J."/>
            <person name="Kysela D.T."/>
            <person name="Buechlein A."/>
            <person name="Hemmerich C."/>
            <person name="Brun Y.V."/>
        </authorList>
    </citation>
    <scope>NUCLEOTIDE SEQUENCE [LARGE SCALE GENOMIC DNA]</scope>
    <source>
        <strain evidence="2">ATCC 51888 / DSM 1869 / NCIB 11706 / TK 0415</strain>
    </source>
</reference>
<evidence type="ECO:0000313" key="2">
    <source>
        <dbReference type="Proteomes" id="UP000002033"/>
    </source>
</evidence>
<dbReference type="Pfam" id="PF11582">
    <property type="entry name" value="DUF3240"/>
    <property type="match status" value="1"/>
</dbReference>
<name>D8JUJ0_HYPDA</name>
<dbReference type="STRING" id="582899.Hden_2824"/>
<sequence precursor="true">MLSLDPPIPGFTTWDAKGHGFGFVGATVSERVRGHVKRSLITTVIERGEAERLLQIIAQKAPLPHLTFWIEPVESFGRLQALKPTSTHPADRAAHQ</sequence>
<organism evidence="1 2">
    <name type="scientific">Hyphomicrobium denitrificans (strain ATCC 51888 / DSM 1869 / NCIMB 11706 / TK 0415)</name>
    <dbReference type="NCBI Taxonomy" id="582899"/>
    <lineage>
        <taxon>Bacteria</taxon>
        <taxon>Pseudomonadati</taxon>
        <taxon>Pseudomonadota</taxon>
        <taxon>Alphaproteobacteria</taxon>
        <taxon>Hyphomicrobiales</taxon>
        <taxon>Hyphomicrobiaceae</taxon>
        <taxon>Hyphomicrobium</taxon>
    </lineage>
</organism>
<gene>
    <name evidence="1" type="ordered locus">Hden_2824</name>
</gene>
<dbReference type="InterPro" id="IPR015867">
    <property type="entry name" value="N-reg_PII/ATP_PRibTrfase_C"/>
</dbReference>
<protein>
    <submittedName>
        <fullName evidence="1">Uncharacterized protein</fullName>
    </submittedName>
</protein>
<evidence type="ECO:0000313" key="1">
    <source>
        <dbReference type="EMBL" id="ADJ24620.1"/>
    </source>
</evidence>
<proteinExistence type="predicted"/>
<dbReference type="HOGENOM" id="CLU_2355905_0_0_5"/>
<keyword evidence="2" id="KW-1185">Reference proteome</keyword>